<keyword evidence="8" id="KW-0276">Fatty acid metabolism</keyword>
<feature type="domain" description="Thioesterase" evidence="24">
    <location>
        <begin position="121"/>
        <end position="179"/>
    </location>
</feature>
<dbReference type="PANTHER" id="PTHR12418:SF19">
    <property type="entry name" value="ACYL-COENZYME A THIOESTERASE THEM4"/>
    <property type="match status" value="1"/>
</dbReference>
<evidence type="ECO:0000256" key="14">
    <source>
        <dbReference type="ARBA" id="ARBA00037002"/>
    </source>
</evidence>
<dbReference type="Pfam" id="PF03061">
    <property type="entry name" value="4HBT"/>
    <property type="match status" value="1"/>
</dbReference>
<evidence type="ECO:0000256" key="1">
    <source>
        <dbReference type="ARBA" id="ARBA00004170"/>
    </source>
</evidence>
<evidence type="ECO:0000256" key="6">
    <source>
        <dbReference type="ARBA" id="ARBA00022703"/>
    </source>
</evidence>
<dbReference type="PANTHER" id="PTHR12418">
    <property type="entry name" value="ACYL-COENZYME A THIOESTERASE THEM4"/>
    <property type="match status" value="1"/>
</dbReference>
<evidence type="ECO:0000256" key="3">
    <source>
        <dbReference type="ARBA" id="ARBA00004632"/>
    </source>
</evidence>
<evidence type="ECO:0000313" key="25">
    <source>
        <dbReference type="EMBL" id="SCX27281.1"/>
    </source>
</evidence>
<evidence type="ECO:0000256" key="21">
    <source>
        <dbReference type="ARBA" id="ARBA00047969"/>
    </source>
</evidence>
<dbReference type="GO" id="GO:0006631">
    <property type="term" value="P:fatty acid metabolic process"/>
    <property type="evidence" value="ECO:0007669"/>
    <property type="project" value="UniProtKB-KW"/>
</dbReference>
<evidence type="ECO:0000256" key="9">
    <source>
        <dbReference type="ARBA" id="ARBA00022946"/>
    </source>
</evidence>
<evidence type="ECO:0000256" key="13">
    <source>
        <dbReference type="ARBA" id="ARBA00035852"/>
    </source>
</evidence>
<evidence type="ECO:0000259" key="24">
    <source>
        <dbReference type="Pfam" id="PF03061"/>
    </source>
</evidence>
<dbReference type="EC" id="3.1.2.2" evidence="16"/>
<dbReference type="InterPro" id="IPR006683">
    <property type="entry name" value="Thioestr_dom"/>
</dbReference>
<evidence type="ECO:0000256" key="23">
    <source>
        <dbReference type="ARBA" id="ARBA00048180"/>
    </source>
</evidence>
<evidence type="ECO:0000256" key="10">
    <source>
        <dbReference type="ARBA" id="ARBA00023098"/>
    </source>
</evidence>
<evidence type="ECO:0000256" key="19">
    <source>
        <dbReference type="ARBA" id="ARBA00047588"/>
    </source>
</evidence>
<evidence type="ECO:0000256" key="8">
    <source>
        <dbReference type="ARBA" id="ARBA00022832"/>
    </source>
</evidence>
<keyword evidence="7" id="KW-0378">Hydrolase</keyword>
<dbReference type="AlphaFoldDB" id="A0A1G4WQB7"/>
<comment type="catalytic activity">
    <reaction evidence="20">
        <text>hexadecanoyl-CoA + H2O = hexadecanoate + CoA + H(+)</text>
        <dbReference type="Rhea" id="RHEA:16645"/>
        <dbReference type="ChEBI" id="CHEBI:7896"/>
        <dbReference type="ChEBI" id="CHEBI:15377"/>
        <dbReference type="ChEBI" id="CHEBI:15378"/>
        <dbReference type="ChEBI" id="CHEBI:57287"/>
        <dbReference type="ChEBI" id="CHEBI:57379"/>
        <dbReference type="EC" id="3.1.2.2"/>
    </reaction>
    <physiologicalReaction direction="left-to-right" evidence="20">
        <dbReference type="Rhea" id="RHEA:16646"/>
    </physiologicalReaction>
</comment>
<name>A0A1G4WQB7_9MYCO</name>
<dbReference type="SUPFAM" id="SSF54637">
    <property type="entry name" value="Thioesterase/thiol ester dehydrase-isomerase"/>
    <property type="match status" value="1"/>
</dbReference>
<sequence length="215" mass="23163">MLDFTLEDLSAEDVERLRTVYRPLTEAVRHLIDATIRSEVDADVVAEAKAQIDAATAALRGRQLDGPFGVRFTAHGDRMPWGNAVIGLRNPIAPPLSVQRDETGSVFADFELGAPYEGPPGHVHGGVAAMLLDHILGEVASPATSPRLTGTITVRYLRPTPLGRLHAEARIVRTEGVKTFAAGIIADAHGPTVEAEGVFIRPKWARDEQLTDPPV</sequence>
<comment type="catalytic activity">
    <reaction evidence="23">
        <text>tetradecanoyl-CoA + H2O = tetradecanoate + CoA + H(+)</text>
        <dbReference type="Rhea" id="RHEA:40119"/>
        <dbReference type="ChEBI" id="CHEBI:15377"/>
        <dbReference type="ChEBI" id="CHEBI:15378"/>
        <dbReference type="ChEBI" id="CHEBI:30807"/>
        <dbReference type="ChEBI" id="CHEBI:57287"/>
        <dbReference type="ChEBI" id="CHEBI:57385"/>
    </reaction>
    <physiologicalReaction direction="left-to-right" evidence="23">
        <dbReference type="Rhea" id="RHEA:40120"/>
    </physiologicalReaction>
</comment>
<evidence type="ECO:0000256" key="22">
    <source>
        <dbReference type="ARBA" id="ARBA00048074"/>
    </source>
</evidence>
<gene>
    <name evidence="25" type="ORF">SAMN02799620_04267</name>
</gene>
<evidence type="ECO:0000256" key="18">
    <source>
        <dbReference type="ARBA" id="ARBA00043210"/>
    </source>
</evidence>
<comment type="similarity">
    <text evidence="15">Belongs to the THEM4/THEM5 thioesterase family.</text>
</comment>
<proteinExistence type="inferred from homology"/>
<dbReference type="Proteomes" id="UP000199707">
    <property type="component" value="Unassembled WGS sequence"/>
</dbReference>
<keyword evidence="9" id="KW-0809">Transit peptide</keyword>
<dbReference type="GO" id="GO:0016787">
    <property type="term" value="F:hydrolase activity"/>
    <property type="evidence" value="ECO:0007669"/>
    <property type="project" value="UniProtKB-KW"/>
</dbReference>
<accession>A0A1G4WQB7</accession>
<keyword evidence="11" id="KW-0472">Membrane</keyword>
<keyword evidence="5" id="KW-0963">Cytoplasm</keyword>
<evidence type="ECO:0000256" key="16">
    <source>
        <dbReference type="ARBA" id="ARBA00038848"/>
    </source>
</evidence>
<evidence type="ECO:0000256" key="4">
    <source>
        <dbReference type="ARBA" id="ARBA00022475"/>
    </source>
</evidence>
<keyword evidence="12" id="KW-0966">Cell projection</keyword>
<evidence type="ECO:0000256" key="5">
    <source>
        <dbReference type="ARBA" id="ARBA00022490"/>
    </source>
</evidence>
<dbReference type="GO" id="GO:0005737">
    <property type="term" value="C:cytoplasm"/>
    <property type="evidence" value="ECO:0007669"/>
    <property type="project" value="UniProtKB-SubCell"/>
</dbReference>
<reference evidence="26" key="1">
    <citation type="submission" date="2016-10" db="EMBL/GenBank/DDBJ databases">
        <authorList>
            <person name="Varghese N."/>
            <person name="Submissions S."/>
        </authorList>
    </citation>
    <scope>NUCLEOTIDE SEQUENCE [LARGE SCALE GENOMIC DNA]</scope>
    <source>
        <strain evidence="26">UNC267MFSha1.1M11</strain>
    </source>
</reference>
<dbReference type="InterPro" id="IPR052365">
    <property type="entry name" value="THEM4/THEM5_acyl-CoA_thioest"/>
</dbReference>
<keyword evidence="10" id="KW-0443">Lipid metabolism</keyword>
<organism evidence="25 26">
    <name type="scientific">Mycolicibacterium fluoranthenivorans</name>
    <dbReference type="NCBI Taxonomy" id="258505"/>
    <lineage>
        <taxon>Bacteria</taxon>
        <taxon>Bacillati</taxon>
        <taxon>Actinomycetota</taxon>
        <taxon>Actinomycetes</taxon>
        <taxon>Mycobacteriales</taxon>
        <taxon>Mycobacteriaceae</taxon>
        <taxon>Mycolicibacterium</taxon>
    </lineage>
</organism>
<dbReference type="EMBL" id="FMUB01000009">
    <property type="protein sequence ID" value="SCX27281.1"/>
    <property type="molecule type" value="Genomic_DNA"/>
</dbReference>
<dbReference type="RefSeq" id="WP_090360779.1">
    <property type="nucleotide sequence ID" value="NZ_FMUB01000009.1"/>
</dbReference>
<comment type="catalytic activity">
    <reaction evidence="14">
        <text>(9Z)-octadecenoyl-CoA + H2O = (9Z)-octadecenoate + CoA + H(+)</text>
        <dbReference type="Rhea" id="RHEA:40139"/>
        <dbReference type="ChEBI" id="CHEBI:15377"/>
        <dbReference type="ChEBI" id="CHEBI:15378"/>
        <dbReference type="ChEBI" id="CHEBI:30823"/>
        <dbReference type="ChEBI" id="CHEBI:57287"/>
        <dbReference type="ChEBI" id="CHEBI:57387"/>
    </reaction>
    <physiologicalReaction direction="left-to-right" evidence="14">
        <dbReference type="Rhea" id="RHEA:40140"/>
    </physiologicalReaction>
</comment>
<evidence type="ECO:0000256" key="20">
    <source>
        <dbReference type="ARBA" id="ARBA00047734"/>
    </source>
</evidence>
<dbReference type="InterPro" id="IPR029069">
    <property type="entry name" value="HotDog_dom_sf"/>
</dbReference>
<comment type="subcellular location">
    <subcellularLocation>
        <location evidence="3">Cell projection</location>
        <location evidence="3">Ruffle membrane</location>
    </subcellularLocation>
    <subcellularLocation>
        <location evidence="2">Cytoplasm</location>
    </subcellularLocation>
    <subcellularLocation>
        <location evidence="1">Membrane</location>
        <topology evidence="1">Peripheral membrane protein</topology>
    </subcellularLocation>
</comment>
<protein>
    <recommendedName>
        <fullName evidence="17">Acyl-coenzyme A thioesterase THEM4</fullName>
        <ecNumber evidence="16">3.1.2.2</ecNumber>
    </recommendedName>
    <alternativeName>
        <fullName evidence="18">Thioesterase superfamily member 4</fullName>
    </alternativeName>
</protein>
<dbReference type="Gene3D" id="3.10.129.10">
    <property type="entry name" value="Hotdog Thioesterase"/>
    <property type="match status" value="1"/>
</dbReference>
<comment type="catalytic activity">
    <reaction evidence="19">
        <text>octanoyl-CoA + H2O = octanoate + CoA + H(+)</text>
        <dbReference type="Rhea" id="RHEA:30143"/>
        <dbReference type="ChEBI" id="CHEBI:15377"/>
        <dbReference type="ChEBI" id="CHEBI:15378"/>
        <dbReference type="ChEBI" id="CHEBI:25646"/>
        <dbReference type="ChEBI" id="CHEBI:57287"/>
        <dbReference type="ChEBI" id="CHEBI:57386"/>
    </reaction>
    <physiologicalReaction direction="left-to-right" evidence="19">
        <dbReference type="Rhea" id="RHEA:30144"/>
    </physiologicalReaction>
</comment>
<evidence type="ECO:0000256" key="7">
    <source>
        <dbReference type="ARBA" id="ARBA00022801"/>
    </source>
</evidence>
<evidence type="ECO:0000256" key="11">
    <source>
        <dbReference type="ARBA" id="ARBA00023136"/>
    </source>
</evidence>
<keyword evidence="6" id="KW-0053">Apoptosis</keyword>
<evidence type="ECO:0000256" key="2">
    <source>
        <dbReference type="ARBA" id="ARBA00004496"/>
    </source>
</evidence>
<evidence type="ECO:0000313" key="26">
    <source>
        <dbReference type="Proteomes" id="UP000199707"/>
    </source>
</evidence>
<keyword evidence="4" id="KW-1003">Cell membrane</keyword>
<evidence type="ECO:0000256" key="17">
    <source>
        <dbReference type="ARBA" id="ARBA00040123"/>
    </source>
</evidence>
<comment type="catalytic activity">
    <reaction evidence="21">
        <text>decanoyl-CoA + H2O = decanoate + CoA + H(+)</text>
        <dbReference type="Rhea" id="RHEA:40059"/>
        <dbReference type="ChEBI" id="CHEBI:15377"/>
        <dbReference type="ChEBI" id="CHEBI:15378"/>
        <dbReference type="ChEBI" id="CHEBI:27689"/>
        <dbReference type="ChEBI" id="CHEBI:57287"/>
        <dbReference type="ChEBI" id="CHEBI:61430"/>
    </reaction>
    <physiologicalReaction direction="left-to-right" evidence="21">
        <dbReference type="Rhea" id="RHEA:40060"/>
    </physiologicalReaction>
</comment>
<dbReference type="GO" id="GO:0016020">
    <property type="term" value="C:membrane"/>
    <property type="evidence" value="ECO:0007669"/>
    <property type="project" value="UniProtKB-SubCell"/>
</dbReference>
<dbReference type="CDD" id="cd03443">
    <property type="entry name" value="PaaI_thioesterase"/>
    <property type="match status" value="1"/>
</dbReference>
<evidence type="ECO:0000256" key="15">
    <source>
        <dbReference type="ARBA" id="ARBA00038456"/>
    </source>
</evidence>
<dbReference type="STRING" id="1502745.SAMN02799620_04267"/>
<evidence type="ECO:0000256" key="12">
    <source>
        <dbReference type="ARBA" id="ARBA00023273"/>
    </source>
</evidence>
<comment type="catalytic activity">
    <reaction evidence="13">
        <text>(5Z,8Z,11Z,14Z)-eicosatetraenoyl-CoA + H2O = (5Z,8Z,11Z,14Z)-eicosatetraenoate + CoA + H(+)</text>
        <dbReference type="Rhea" id="RHEA:40151"/>
        <dbReference type="ChEBI" id="CHEBI:15377"/>
        <dbReference type="ChEBI" id="CHEBI:15378"/>
        <dbReference type="ChEBI" id="CHEBI:32395"/>
        <dbReference type="ChEBI" id="CHEBI:57287"/>
        <dbReference type="ChEBI" id="CHEBI:57368"/>
    </reaction>
    <physiologicalReaction direction="left-to-right" evidence="13">
        <dbReference type="Rhea" id="RHEA:40152"/>
    </physiologicalReaction>
</comment>
<comment type="catalytic activity">
    <reaction evidence="22">
        <text>dodecanoyl-CoA + H2O = dodecanoate + CoA + H(+)</text>
        <dbReference type="Rhea" id="RHEA:30135"/>
        <dbReference type="ChEBI" id="CHEBI:15377"/>
        <dbReference type="ChEBI" id="CHEBI:15378"/>
        <dbReference type="ChEBI" id="CHEBI:18262"/>
        <dbReference type="ChEBI" id="CHEBI:57287"/>
        <dbReference type="ChEBI" id="CHEBI:57375"/>
    </reaction>
    <physiologicalReaction direction="left-to-right" evidence="22">
        <dbReference type="Rhea" id="RHEA:30136"/>
    </physiologicalReaction>
</comment>